<dbReference type="AlphaFoldDB" id="A0AAV1FDU6"/>
<evidence type="ECO:0000313" key="2">
    <source>
        <dbReference type="EMBL" id="CAJ1059557.1"/>
    </source>
</evidence>
<sequence length="305" mass="33911">MFIHQLIPGDEDDITLLFLSLWISQLLRLSAACFIISHEYQWSSCDHMNIKQTASSRSSSSLGSLLQQEAVRGRSSTHDAPGETFTVTVVLQQLITVPVKVEVLTCSSAAPITPHLRTEWAESGKIASVFNEYINRPPVCPRSLRPPMMPCSAVFVQFKEKRRLQSPFSLQNRPQTVPPPSRPAACWEHTFILSFISRPRPLHKEKPSSSSSSSSSFLSRGRRAEGEDGVQSEHRRREEPSNQLSEGEGVFGGRLLTSGSAQRVLTTCCWTFNTNIQTNKPGVKISAPQTPDQTSLRDPPELNDL</sequence>
<protein>
    <submittedName>
        <fullName evidence="2">Uncharacterized protein</fullName>
    </submittedName>
</protein>
<feature type="region of interest" description="Disordered" evidence="1">
    <location>
        <begin position="202"/>
        <end position="253"/>
    </location>
</feature>
<dbReference type="Proteomes" id="UP001178508">
    <property type="component" value="Chromosome 7"/>
</dbReference>
<name>A0AAV1FDU6_XYRNO</name>
<organism evidence="2 3">
    <name type="scientific">Xyrichtys novacula</name>
    <name type="common">Pearly razorfish</name>
    <name type="synonym">Hemipteronotus novacula</name>
    <dbReference type="NCBI Taxonomy" id="13765"/>
    <lineage>
        <taxon>Eukaryota</taxon>
        <taxon>Metazoa</taxon>
        <taxon>Chordata</taxon>
        <taxon>Craniata</taxon>
        <taxon>Vertebrata</taxon>
        <taxon>Euteleostomi</taxon>
        <taxon>Actinopterygii</taxon>
        <taxon>Neopterygii</taxon>
        <taxon>Teleostei</taxon>
        <taxon>Neoteleostei</taxon>
        <taxon>Acanthomorphata</taxon>
        <taxon>Eupercaria</taxon>
        <taxon>Labriformes</taxon>
        <taxon>Labridae</taxon>
        <taxon>Xyrichtys</taxon>
    </lineage>
</organism>
<proteinExistence type="predicted"/>
<accession>A0AAV1FDU6</accession>
<feature type="region of interest" description="Disordered" evidence="1">
    <location>
        <begin position="279"/>
        <end position="305"/>
    </location>
</feature>
<gene>
    <name evidence="2" type="ORF">XNOV1_A020596</name>
</gene>
<evidence type="ECO:0000313" key="3">
    <source>
        <dbReference type="Proteomes" id="UP001178508"/>
    </source>
</evidence>
<dbReference type="EMBL" id="OY660870">
    <property type="protein sequence ID" value="CAJ1059557.1"/>
    <property type="molecule type" value="Genomic_DNA"/>
</dbReference>
<reference evidence="2" key="1">
    <citation type="submission" date="2023-08" db="EMBL/GenBank/DDBJ databases">
        <authorList>
            <person name="Alioto T."/>
            <person name="Alioto T."/>
            <person name="Gomez Garrido J."/>
        </authorList>
    </citation>
    <scope>NUCLEOTIDE SEQUENCE</scope>
</reference>
<feature type="compositionally biased region" description="Basic and acidic residues" evidence="1">
    <location>
        <begin position="222"/>
        <end position="240"/>
    </location>
</feature>
<keyword evidence="3" id="KW-1185">Reference proteome</keyword>
<feature type="compositionally biased region" description="Polar residues" evidence="1">
    <location>
        <begin position="287"/>
        <end position="296"/>
    </location>
</feature>
<evidence type="ECO:0000256" key="1">
    <source>
        <dbReference type="SAM" id="MobiDB-lite"/>
    </source>
</evidence>